<dbReference type="Gene3D" id="1.20.1640.10">
    <property type="entry name" value="Multidrug efflux transporter AcrB transmembrane domain"/>
    <property type="match status" value="1"/>
</dbReference>
<dbReference type="GO" id="GO:0005886">
    <property type="term" value="C:plasma membrane"/>
    <property type="evidence" value="ECO:0007669"/>
    <property type="project" value="UniProtKB-SubCell"/>
</dbReference>
<feature type="transmembrane region" description="Helical" evidence="10">
    <location>
        <begin position="244"/>
        <end position="261"/>
    </location>
</feature>
<comment type="similarity">
    <text evidence="10">Belongs to the SecD/SecF family. SecF subfamily.</text>
</comment>
<dbReference type="PANTHER" id="PTHR30081:SF8">
    <property type="entry name" value="PROTEIN TRANSLOCASE SUBUNIT SECF"/>
    <property type="match status" value="1"/>
</dbReference>
<evidence type="ECO:0000256" key="3">
    <source>
        <dbReference type="ARBA" id="ARBA00022475"/>
    </source>
</evidence>
<dbReference type="GO" id="GO:0043952">
    <property type="term" value="P:protein transport by the Sec complex"/>
    <property type="evidence" value="ECO:0007669"/>
    <property type="project" value="UniProtKB-UniRule"/>
</dbReference>
<dbReference type="AlphaFoldDB" id="A0A1G2MY67"/>
<dbReference type="Pfam" id="PF07549">
    <property type="entry name" value="Sec_GG"/>
    <property type="match status" value="1"/>
</dbReference>
<dbReference type="EMBL" id="MHRT01000007">
    <property type="protein sequence ID" value="OHA28778.1"/>
    <property type="molecule type" value="Genomic_DNA"/>
</dbReference>
<dbReference type="GO" id="GO:0015450">
    <property type="term" value="F:protein-transporting ATPase activity"/>
    <property type="evidence" value="ECO:0007669"/>
    <property type="project" value="InterPro"/>
</dbReference>
<feature type="domain" description="SSD" evidence="11">
    <location>
        <begin position="128"/>
        <end position="293"/>
    </location>
</feature>
<keyword evidence="4" id="KW-0997">Cell inner membrane</keyword>
<evidence type="ECO:0000313" key="13">
    <source>
        <dbReference type="Proteomes" id="UP000178089"/>
    </source>
</evidence>
<keyword evidence="3 10" id="KW-1003">Cell membrane</keyword>
<feature type="transmembrane region" description="Helical" evidence="10">
    <location>
        <begin position="191"/>
        <end position="212"/>
    </location>
</feature>
<dbReference type="Proteomes" id="UP000178089">
    <property type="component" value="Unassembled WGS sequence"/>
</dbReference>
<keyword evidence="9 10" id="KW-0472">Membrane</keyword>
<sequence>MWVIKYRKLFYTISITLVVASFVSMGIWGLKSGIDFTGGTLIEVSYPEGRPDQAEVIVKLAVIDSSASIRPSTTNEGEEEYIVRMKPIEQEEKSAVISALSLDGSSPVVEKNFSSVGPVLGAEALRKSIVSIILVILAIVLFITFAFRKVAEPVSSWKYGLVAIVTLAHNVIIPTGIFAALGHFANYEVDTLFVTALLVVLGFSVHDTIVVFDRVRENLRNKLVGKAFEEVVGTSISQTFTRSINTSFTTLIALIVLYFVGGPTTEHFALVLIIGIAAGTYSSIFIGSPLLVTIEKWGKK</sequence>
<feature type="transmembrane region" description="Helical" evidence="10">
    <location>
        <begin position="128"/>
        <end position="147"/>
    </location>
</feature>
<dbReference type="PROSITE" id="PS50156">
    <property type="entry name" value="SSD"/>
    <property type="match status" value="1"/>
</dbReference>
<dbReference type="InterPro" id="IPR048634">
    <property type="entry name" value="SecD_SecF_C"/>
</dbReference>
<comment type="subcellular location">
    <subcellularLocation>
        <location evidence="1 10">Cell membrane</location>
        <topology evidence="1 10">Multi-pass membrane protein</topology>
    </subcellularLocation>
</comment>
<dbReference type="InterPro" id="IPR005665">
    <property type="entry name" value="SecF_bac"/>
</dbReference>
<dbReference type="PANTHER" id="PTHR30081">
    <property type="entry name" value="PROTEIN-EXPORT MEMBRANE PROTEIN SEC"/>
    <property type="match status" value="1"/>
</dbReference>
<comment type="subunit">
    <text evidence="10">Forms a complex with SecD. Part of the essential Sec protein translocation apparatus which comprises SecA, SecYEG and auxiliary proteins SecDF. Other proteins may also be involved.</text>
</comment>
<evidence type="ECO:0000256" key="10">
    <source>
        <dbReference type="HAMAP-Rule" id="MF_01464"/>
    </source>
</evidence>
<evidence type="ECO:0000256" key="2">
    <source>
        <dbReference type="ARBA" id="ARBA00022448"/>
    </source>
</evidence>
<evidence type="ECO:0000259" key="11">
    <source>
        <dbReference type="PROSITE" id="PS50156"/>
    </source>
</evidence>
<evidence type="ECO:0000256" key="4">
    <source>
        <dbReference type="ARBA" id="ARBA00022519"/>
    </source>
</evidence>
<keyword evidence="7 10" id="KW-1133">Transmembrane helix</keyword>
<name>A0A1G2MY67_9BACT</name>
<dbReference type="Pfam" id="PF02355">
    <property type="entry name" value="SecD_SecF_C"/>
    <property type="match status" value="1"/>
</dbReference>
<evidence type="ECO:0000313" key="12">
    <source>
        <dbReference type="EMBL" id="OHA28778.1"/>
    </source>
</evidence>
<dbReference type="InterPro" id="IPR000731">
    <property type="entry name" value="SSD"/>
</dbReference>
<evidence type="ECO:0000256" key="7">
    <source>
        <dbReference type="ARBA" id="ARBA00022989"/>
    </source>
</evidence>
<evidence type="ECO:0000256" key="5">
    <source>
        <dbReference type="ARBA" id="ARBA00022692"/>
    </source>
</evidence>
<evidence type="ECO:0000256" key="9">
    <source>
        <dbReference type="ARBA" id="ARBA00023136"/>
    </source>
</evidence>
<dbReference type="GO" id="GO:0065002">
    <property type="term" value="P:intracellular protein transmembrane transport"/>
    <property type="evidence" value="ECO:0007669"/>
    <property type="project" value="UniProtKB-UniRule"/>
</dbReference>
<comment type="function">
    <text evidence="10">Part of the Sec protein translocase complex. Interacts with the SecYEG preprotein conducting channel. SecDF uses the proton motive force (PMF) to complete protein translocation after the ATP-dependent function of SecA.</text>
</comment>
<protein>
    <recommendedName>
        <fullName evidence="10">Protein-export membrane protein SecF</fullName>
    </recommendedName>
</protein>
<feature type="transmembrane region" description="Helical" evidence="10">
    <location>
        <begin position="9"/>
        <end position="30"/>
    </location>
</feature>
<reference evidence="12 13" key="1">
    <citation type="journal article" date="2016" name="Nat. Commun.">
        <title>Thousands of microbial genomes shed light on interconnected biogeochemical processes in an aquifer system.</title>
        <authorList>
            <person name="Anantharaman K."/>
            <person name="Brown C.T."/>
            <person name="Hug L.A."/>
            <person name="Sharon I."/>
            <person name="Castelle C.J."/>
            <person name="Probst A.J."/>
            <person name="Thomas B.C."/>
            <person name="Singh A."/>
            <person name="Wilkins M.J."/>
            <person name="Karaoz U."/>
            <person name="Brodie E.L."/>
            <person name="Williams K.H."/>
            <person name="Hubbard S.S."/>
            <person name="Banfield J.F."/>
        </authorList>
    </citation>
    <scope>NUCLEOTIDE SEQUENCE [LARGE SCALE GENOMIC DNA]</scope>
</reference>
<accession>A0A1G2MY67</accession>
<dbReference type="NCBIfam" id="TIGR00966">
    <property type="entry name" value="transloc_SecF"/>
    <property type="match status" value="1"/>
</dbReference>
<feature type="transmembrane region" description="Helical" evidence="10">
    <location>
        <begin position="159"/>
        <end position="185"/>
    </location>
</feature>
<dbReference type="GO" id="GO:0006605">
    <property type="term" value="P:protein targeting"/>
    <property type="evidence" value="ECO:0007669"/>
    <property type="project" value="UniProtKB-UniRule"/>
</dbReference>
<keyword evidence="5 10" id="KW-0812">Transmembrane</keyword>
<evidence type="ECO:0000256" key="8">
    <source>
        <dbReference type="ARBA" id="ARBA00023010"/>
    </source>
</evidence>
<keyword evidence="8 10" id="KW-0811">Translocation</keyword>
<gene>
    <name evidence="10" type="primary">secF</name>
    <name evidence="12" type="ORF">A3F51_02225</name>
</gene>
<dbReference type="HAMAP" id="MF_01464_B">
    <property type="entry name" value="SecF_B"/>
    <property type="match status" value="1"/>
</dbReference>
<feature type="transmembrane region" description="Helical" evidence="10">
    <location>
        <begin position="267"/>
        <end position="292"/>
    </location>
</feature>
<evidence type="ECO:0000256" key="1">
    <source>
        <dbReference type="ARBA" id="ARBA00004651"/>
    </source>
</evidence>
<dbReference type="PRINTS" id="PR01755">
    <property type="entry name" value="SECFTRNLCASE"/>
</dbReference>
<keyword evidence="6 10" id="KW-0653">Protein transport</keyword>
<proteinExistence type="inferred from homology"/>
<dbReference type="InterPro" id="IPR022813">
    <property type="entry name" value="SecD/SecF_arch_bac"/>
</dbReference>
<dbReference type="SUPFAM" id="SSF82866">
    <property type="entry name" value="Multidrug efflux transporter AcrB transmembrane domain"/>
    <property type="match status" value="1"/>
</dbReference>
<evidence type="ECO:0000256" key="6">
    <source>
        <dbReference type="ARBA" id="ARBA00022927"/>
    </source>
</evidence>
<comment type="caution">
    <text evidence="12">The sequence shown here is derived from an EMBL/GenBank/DDBJ whole genome shotgun (WGS) entry which is preliminary data.</text>
</comment>
<dbReference type="InterPro" id="IPR022645">
    <property type="entry name" value="SecD/SecF_bac"/>
</dbReference>
<dbReference type="STRING" id="1802315.A3F51_02225"/>
<keyword evidence="2 10" id="KW-0813">Transport</keyword>
<dbReference type="InterPro" id="IPR022646">
    <property type="entry name" value="SecD/SecF_CS"/>
</dbReference>
<organism evidence="12 13">
    <name type="scientific">Candidatus Taylorbacteria bacterium RIFCSPHIGHO2_12_FULL_45_16</name>
    <dbReference type="NCBI Taxonomy" id="1802315"/>
    <lineage>
        <taxon>Bacteria</taxon>
        <taxon>Candidatus Tayloriibacteriota</taxon>
    </lineage>
</organism>